<protein>
    <submittedName>
        <fullName evidence="1">DUF393 domain-containing protein</fullName>
    </submittedName>
</protein>
<proteinExistence type="predicted"/>
<dbReference type="AlphaFoldDB" id="A0A9X7E358"/>
<dbReference type="Pfam" id="PF04134">
    <property type="entry name" value="DCC1-like"/>
    <property type="match status" value="1"/>
</dbReference>
<evidence type="ECO:0000313" key="1">
    <source>
        <dbReference type="EMBL" id="PHG78551.1"/>
    </source>
</evidence>
<organism evidence="1 2">
    <name type="scientific">Bacillus cereus</name>
    <dbReference type="NCBI Taxonomy" id="1396"/>
    <lineage>
        <taxon>Bacteria</taxon>
        <taxon>Bacillati</taxon>
        <taxon>Bacillota</taxon>
        <taxon>Bacilli</taxon>
        <taxon>Bacillales</taxon>
        <taxon>Bacillaceae</taxon>
        <taxon>Bacillus</taxon>
        <taxon>Bacillus cereus group</taxon>
    </lineage>
</organism>
<name>A0A9X7E358_BACCE</name>
<accession>A0A9X7E358</accession>
<dbReference type="InterPro" id="IPR007263">
    <property type="entry name" value="DCC1-like"/>
</dbReference>
<reference evidence="1 2" key="1">
    <citation type="submission" date="2017-09" db="EMBL/GenBank/DDBJ databases">
        <title>Large-scale bioinformatics analysis of Bacillus genomes uncovers conserved roles of natural products in bacterial physiology.</title>
        <authorList>
            <consortium name="Agbiome Team Llc"/>
            <person name="Bleich R.M."/>
            <person name="Grubbs K.J."/>
            <person name="Santa Maria K.C."/>
            <person name="Allen S.E."/>
            <person name="Farag S."/>
            <person name="Shank E.A."/>
            <person name="Bowers A."/>
        </authorList>
    </citation>
    <scope>NUCLEOTIDE SEQUENCE [LARGE SCALE GENOMIC DNA]</scope>
    <source>
        <strain evidence="1 2">AFS029792</strain>
    </source>
</reference>
<evidence type="ECO:0000313" key="2">
    <source>
        <dbReference type="Proteomes" id="UP000225135"/>
    </source>
</evidence>
<dbReference type="Proteomes" id="UP000225135">
    <property type="component" value="Unassembled WGS sequence"/>
</dbReference>
<gene>
    <name evidence="1" type="ORF">COI69_23095</name>
</gene>
<comment type="caution">
    <text evidence="1">The sequence shown here is derived from an EMBL/GenBank/DDBJ whole genome shotgun (WGS) entry which is preliminary data.</text>
</comment>
<dbReference type="GO" id="GO:0015035">
    <property type="term" value="F:protein-disulfide reductase activity"/>
    <property type="evidence" value="ECO:0007669"/>
    <property type="project" value="InterPro"/>
</dbReference>
<dbReference type="EMBL" id="NUUR01000079">
    <property type="protein sequence ID" value="PHG78551.1"/>
    <property type="molecule type" value="Genomic_DNA"/>
</dbReference>
<dbReference type="PANTHER" id="PTHR33639">
    <property type="entry name" value="THIOL-DISULFIDE OXIDOREDUCTASE DCC"/>
    <property type="match status" value="1"/>
</dbReference>
<dbReference type="RefSeq" id="WP_016084246.1">
    <property type="nucleotide sequence ID" value="NZ_NUQH01000060.1"/>
</dbReference>
<dbReference type="PANTHER" id="PTHR33639:SF2">
    <property type="entry name" value="DUF393 DOMAIN-CONTAINING PROTEIN"/>
    <property type="match status" value="1"/>
</dbReference>
<dbReference type="InterPro" id="IPR052927">
    <property type="entry name" value="DCC_oxidoreductase"/>
</dbReference>
<sequence>MTRIILFDGDCNLCNQSVQFIIKKDPKGYFKFASHQSSLGIQLLNQYNISETIDSVILIDNNKVYTESDAVLNIFKYLKGSCKLLFILLIIPRPIRNLYYKKGAENRYKWFGKQKQCLIPIPDIKKRFLVS</sequence>